<gene>
    <name evidence="3" type="ORF">ENJ42_08615</name>
</gene>
<dbReference type="EMBL" id="DRMJ01000449">
    <property type="protein sequence ID" value="HHL43666.1"/>
    <property type="molecule type" value="Genomic_DNA"/>
</dbReference>
<dbReference type="Gene3D" id="2.30.270.10">
    <property type="entry name" value="duf1285 protein"/>
    <property type="match status" value="1"/>
</dbReference>
<dbReference type="InterPro" id="IPR010707">
    <property type="entry name" value="DUF1285"/>
</dbReference>
<dbReference type="AlphaFoldDB" id="A0A7C5R4V9"/>
<organism evidence="3">
    <name type="scientific">Hellea balneolensis</name>
    <dbReference type="NCBI Taxonomy" id="287478"/>
    <lineage>
        <taxon>Bacteria</taxon>
        <taxon>Pseudomonadati</taxon>
        <taxon>Pseudomonadota</taxon>
        <taxon>Alphaproteobacteria</taxon>
        <taxon>Maricaulales</taxon>
        <taxon>Robiginitomaculaceae</taxon>
        <taxon>Hellea</taxon>
    </lineage>
</organism>
<dbReference type="Proteomes" id="UP000885830">
    <property type="component" value="Unassembled WGS sequence"/>
</dbReference>
<dbReference type="InterPro" id="IPR023361">
    <property type="entry name" value="DUF1285_beta_roll_sf"/>
</dbReference>
<reference evidence="3" key="1">
    <citation type="journal article" date="2020" name="mSystems">
        <title>Genome- and Community-Level Interaction Insights into Carbon Utilization and Element Cycling Functions of Hydrothermarchaeota in Hydrothermal Sediment.</title>
        <authorList>
            <person name="Zhou Z."/>
            <person name="Liu Y."/>
            <person name="Xu W."/>
            <person name="Pan J."/>
            <person name="Luo Z.H."/>
            <person name="Li M."/>
        </authorList>
    </citation>
    <scope>NUCLEOTIDE SEQUENCE [LARGE SCALE GENOMIC DNA]</scope>
    <source>
        <strain evidence="3">HyVt-485</strain>
    </source>
</reference>
<dbReference type="PIRSF" id="PIRSF029557">
    <property type="entry name" value="UCP029557"/>
    <property type="match status" value="1"/>
</dbReference>
<dbReference type="InterPro" id="IPR048342">
    <property type="entry name" value="DUF1285_C"/>
</dbReference>
<dbReference type="InterPro" id="IPR048341">
    <property type="entry name" value="DUF1285_N"/>
</dbReference>
<accession>A0A7C5R4V9</accession>
<dbReference type="Pfam" id="PF06938">
    <property type="entry name" value="DUF1285_N"/>
    <property type="match status" value="1"/>
</dbReference>
<comment type="caution">
    <text evidence="3">The sequence shown here is derived from an EMBL/GenBank/DDBJ whole genome shotgun (WGS) entry which is preliminary data.</text>
</comment>
<name>A0A7C5R4V9_9PROT</name>
<dbReference type="Gene3D" id="3.10.540.10">
    <property type="entry name" value="duf1285 like domain"/>
    <property type="match status" value="1"/>
</dbReference>
<proteinExistence type="predicted"/>
<evidence type="ECO:0000313" key="3">
    <source>
        <dbReference type="EMBL" id="HHL43666.1"/>
    </source>
</evidence>
<protein>
    <submittedName>
        <fullName evidence="3">DUF1285 domain-containing protein</fullName>
    </submittedName>
</protein>
<feature type="domain" description="DUF1285" evidence="1">
    <location>
        <begin position="25"/>
        <end position="90"/>
    </location>
</feature>
<evidence type="ECO:0000259" key="1">
    <source>
        <dbReference type="Pfam" id="PF06938"/>
    </source>
</evidence>
<sequence length="199" mass="21960">MTLNSGKSGLEALIDAAKAAGRGIPPVEDWHPEFCGSMDMVIKRDGSWWHEGTRITREPLIRLFAKVLRKDADGETYLVTPVEKIKIKVECAPFLAVRIDKEGEGDAQRLFFTTNMGDVVELGPDHPLQVETDPDTFEPTPMIRVRGQLEALITRPVFYELVELATEIDGADGSQLGVYGGGQFFALGPEGIHEDIHDV</sequence>
<evidence type="ECO:0000259" key="2">
    <source>
        <dbReference type="Pfam" id="PF21028"/>
    </source>
</evidence>
<dbReference type="Pfam" id="PF21028">
    <property type="entry name" value="DUF1285_C"/>
    <property type="match status" value="1"/>
</dbReference>
<feature type="domain" description="DUF1285" evidence="2">
    <location>
        <begin position="93"/>
        <end position="187"/>
    </location>
</feature>